<feature type="domain" description="MULE transposase" evidence="1">
    <location>
        <begin position="41"/>
        <end position="146"/>
    </location>
</feature>
<keyword evidence="2" id="KW-1185">Reference proteome</keyword>
<evidence type="ECO:0000313" key="2">
    <source>
        <dbReference type="Proteomes" id="UP000887577"/>
    </source>
</evidence>
<dbReference type="InterPro" id="IPR018289">
    <property type="entry name" value="MULE_transposase_dom"/>
</dbReference>
<protein>
    <submittedName>
        <fullName evidence="3">MULE transposase domain-containing protein</fullName>
    </submittedName>
</protein>
<proteinExistence type="predicted"/>
<evidence type="ECO:0000313" key="3">
    <source>
        <dbReference type="WBParaSite" id="PSU_v2.g9591.t1"/>
    </source>
</evidence>
<dbReference type="AlphaFoldDB" id="A0A914ZAA4"/>
<name>A0A914ZAA4_9BILA</name>
<dbReference type="WBParaSite" id="PSU_v2.g9591.t1">
    <property type="protein sequence ID" value="PSU_v2.g9591.t1"/>
    <property type="gene ID" value="PSU_v2.g9591"/>
</dbReference>
<dbReference type="Proteomes" id="UP000887577">
    <property type="component" value="Unplaced"/>
</dbReference>
<accession>A0A914ZAA4</accession>
<evidence type="ECO:0000259" key="1">
    <source>
        <dbReference type="Pfam" id="PF10551"/>
    </source>
</evidence>
<reference evidence="3" key="1">
    <citation type="submission" date="2022-11" db="UniProtKB">
        <authorList>
            <consortium name="WormBaseParasite"/>
        </authorList>
    </citation>
    <scope>IDENTIFICATION</scope>
</reference>
<organism evidence="2 3">
    <name type="scientific">Panagrolaimus superbus</name>
    <dbReference type="NCBI Taxonomy" id="310955"/>
    <lineage>
        <taxon>Eukaryota</taxon>
        <taxon>Metazoa</taxon>
        <taxon>Ecdysozoa</taxon>
        <taxon>Nematoda</taxon>
        <taxon>Chromadorea</taxon>
        <taxon>Rhabditida</taxon>
        <taxon>Tylenchina</taxon>
        <taxon>Panagrolaimomorpha</taxon>
        <taxon>Panagrolaimoidea</taxon>
        <taxon>Panagrolaimidae</taxon>
        <taxon>Panagrolaimus</taxon>
    </lineage>
</organism>
<dbReference type="Pfam" id="PF10551">
    <property type="entry name" value="MULE"/>
    <property type="match status" value="1"/>
</dbReference>
<sequence>MRADGIRNPMVRYFNRDRNSPPFVVMMDSTNLKCIHMATDLTFDGTFQYAPNNMPNSQIYTMHATYHQLPNFNNNFLVGIAFVQNKDIPTYEQIFNVIKEQLIAEFGDIGCHKTIHMDHEIVAITAARRVFPDWTMHSCYFHFGKNLRTKMGQVLLDTEEVGKWFSALCGNYQMN</sequence>